<protein>
    <recommendedName>
        <fullName evidence="3 6">Beta-galactosidase</fullName>
        <ecNumber evidence="3 6">3.2.1.23</ecNumber>
    </recommendedName>
</protein>
<dbReference type="InterPro" id="IPR001944">
    <property type="entry name" value="Glycoside_Hdrlase_35"/>
</dbReference>
<feature type="domain" description="Glycoside hydrolase 35 catalytic" evidence="8">
    <location>
        <begin position="430"/>
        <end position="495"/>
    </location>
</feature>
<dbReference type="Proteomes" id="UP000224567">
    <property type="component" value="Unassembled WGS sequence"/>
</dbReference>
<dbReference type="Pfam" id="PF01301">
    <property type="entry name" value="Glyco_hydro_35"/>
    <property type="match status" value="4"/>
</dbReference>
<organism evidence="9 10">
    <name type="scientific">Capsicum baccatum</name>
    <name type="common">Peruvian pepper</name>
    <dbReference type="NCBI Taxonomy" id="33114"/>
    <lineage>
        <taxon>Eukaryota</taxon>
        <taxon>Viridiplantae</taxon>
        <taxon>Streptophyta</taxon>
        <taxon>Embryophyta</taxon>
        <taxon>Tracheophyta</taxon>
        <taxon>Spermatophyta</taxon>
        <taxon>Magnoliopsida</taxon>
        <taxon>eudicotyledons</taxon>
        <taxon>Gunneridae</taxon>
        <taxon>Pentapetalae</taxon>
        <taxon>asterids</taxon>
        <taxon>lamiids</taxon>
        <taxon>Solanales</taxon>
        <taxon>Solanaceae</taxon>
        <taxon>Solanoideae</taxon>
        <taxon>Capsiceae</taxon>
        <taxon>Capsicum</taxon>
    </lineage>
</organism>
<evidence type="ECO:0000313" key="9">
    <source>
        <dbReference type="EMBL" id="PHT44875.1"/>
    </source>
</evidence>
<dbReference type="EC" id="3.2.1.23" evidence="3 6"/>
<dbReference type="Gene3D" id="3.20.20.80">
    <property type="entry name" value="Glycosidases"/>
    <property type="match status" value="3"/>
</dbReference>
<proteinExistence type="inferred from homology"/>
<evidence type="ECO:0000256" key="3">
    <source>
        <dbReference type="ARBA" id="ARBA00012756"/>
    </source>
</evidence>
<dbReference type="OrthoDB" id="1657402at2759"/>
<dbReference type="PROSITE" id="PS01182">
    <property type="entry name" value="GLYCOSYL_HYDROL_F35"/>
    <property type="match status" value="2"/>
</dbReference>
<dbReference type="PANTHER" id="PTHR23421">
    <property type="entry name" value="BETA-GALACTOSIDASE RELATED"/>
    <property type="match status" value="1"/>
</dbReference>
<evidence type="ECO:0000313" key="10">
    <source>
        <dbReference type="Proteomes" id="UP000224567"/>
    </source>
</evidence>
<dbReference type="EMBL" id="MLFT02000006">
    <property type="protein sequence ID" value="PHT44875.1"/>
    <property type="molecule type" value="Genomic_DNA"/>
</dbReference>
<dbReference type="AlphaFoldDB" id="A0A2G2WI04"/>
<dbReference type="InterPro" id="IPR017853">
    <property type="entry name" value="GH"/>
</dbReference>
<evidence type="ECO:0000259" key="8">
    <source>
        <dbReference type="Pfam" id="PF01301"/>
    </source>
</evidence>
<dbReference type="GO" id="GO:0004565">
    <property type="term" value="F:beta-galactosidase activity"/>
    <property type="evidence" value="ECO:0007669"/>
    <property type="project" value="UniProtKB-EC"/>
</dbReference>
<gene>
    <name evidence="9" type="ORF">CQW23_14033</name>
</gene>
<evidence type="ECO:0000256" key="7">
    <source>
        <dbReference type="RuleBase" id="RU003679"/>
    </source>
</evidence>
<dbReference type="STRING" id="33114.A0A2G2WI04"/>
<reference evidence="9 10" key="1">
    <citation type="journal article" date="2017" name="Genome Biol.">
        <title>New reference genome sequences of hot pepper reveal the massive evolution of plant disease-resistance genes by retroduplication.</title>
        <authorList>
            <person name="Kim S."/>
            <person name="Park J."/>
            <person name="Yeom S.I."/>
            <person name="Kim Y.M."/>
            <person name="Seo E."/>
            <person name="Kim K.T."/>
            <person name="Kim M.S."/>
            <person name="Lee J.M."/>
            <person name="Cheong K."/>
            <person name="Shin H.S."/>
            <person name="Kim S.B."/>
            <person name="Han K."/>
            <person name="Lee J."/>
            <person name="Park M."/>
            <person name="Lee H.A."/>
            <person name="Lee H.Y."/>
            <person name="Lee Y."/>
            <person name="Oh S."/>
            <person name="Lee J.H."/>
            <person name="Choi E."/>
            <person name="Choi E."/>
            <person name="Lee S.E."/>
            <person name="Jeon J."/>
            <person name="Kim H."/>
            <person name="Choi G."/>
            <person name="Song H."/>
            <person name="Lee J."/>
            <person name="Lee S.C."/>
            <person name="Kwon J.K."/>
            <person name="Lee H.Y."/>
            <person name="Koo N."/>
            <person name="Hong Y."/>
            <person name="Kim R.W."/>
            <person name="Kang W.H."/>
            <person name="Huh J.H."/>
            <person name="Kang B.C."/>
            <person name="Yang T.J."/>
            <person name="Lee Y.H."/>
            <person name="Bennetzen J.L."/>
            <person name="Choi D."/>
        </authorList>
    </citation>
    <scope>NUCLEOTIDE SEQUENCE [LARGE SCALE GENOMIC DNA]</scope>
    <source>
        <strain evidence="10">cv. PBC81</strain>
    </source>
</reference>
<comment type="similarity">
    <text evidence="2 7">Belongs to the glycosyl hydrolase 35 family.</text>
</comment>
<keyword evidence="5 6" id="KW-0326">Glycosidase</keyword>
<comment type="caution">
    <text evidence="9">The sequence shown here is derived from an EMBL/GenBank/DDBJ whole genome shotgun (WGS) entry which is preliminary data.</text>
</comment>
<dbReference type="PRINTS" id="PR00742">
    <property type="entry name" value="GLHYDRLASE35"/>
</dbReference>
<dbReference type="InterPro" id="IPR019801">
    <property type="entry name" value="Glyco_hydro_35_CS"/>
</dbReference>
<dbReference type="InterPro" id="IPR031330">
    <property type="entry name" value="Gly_Hdrlase_35_cat"/>
</dbReference>
<dbReference type="Gene3D" id="2.60.120.260">
    <property type="entry name" value="Galactose-binding domain-like"/>
    <property type="match status" value="1"/>
</dbReference>
<evidence type="ECO:0000256" key="2">
    <source>
        <dbReference type="ARBA" id="ARBA00009809"/>
    </source>
</evidence>
<feature type="domain" description="Glycoside hydrolase 35 catalytic" evidence="8">
    <location>
        <begin position="838"/>
        <end position="907"/>
    </location>
</feature>
<sequence>MKMPDDYRGYIDDMMMPDKFEGYIDVMMMPSKYGGYIDYMMMNGKYGGYIVDIMMPSDSRRYIDVMIMPGDCRGYIDIITMLGKPGGYNDVMYGPSNGDSRGDLSSKAQNAIHPGPWITSLYLEVSHISIWENIHSIYLLYSKMYIIFLNLHHWVFTYLKGTLSMEPEGSSASSLGNDFLGVLLDRFDALSAELKGELDIMKGDLNSLKEPKTQGEVSEEDLLPCEGECDVPSYMVRMTLFSKISYHSFKDDVNSKSSPKTLLSMMALSFLEVGHFTHQIHVVLESETEFQLSIRDGKPDQICNSISLKFALPLLQLRVFKYNVAGRYDLVKFINTVQKAGLYAHLRIGPYVYAEWNFGGFPVWSKYVPDISFRIDNEPFKGAMQKFTQKIVKLMKSENLFESLGGPIILSQIENEYQPAREAPRKAGEAFVEFGGTIPLRLVQDLAFVVACFIQKGVSFVNYYMFHGGTNFRLTAGGPFITISYDYDAPIDEYVELLVISVDISPSESFLRGGQKPTLNIHSNGHAIHVFVNGKPSGTSYGIQKDTKFNSTGESSLDSVLIPYDFFDVFHVYMPGIHPNHDIQFTMDLEMGTQPISMEPYRMDLTEHKEMNSQFLYLLCKGFIRLSLGFKLWDYGNSMISESDFLFRSFLKFFAPSAIRIPWEGVEEILYLMLESETQFWLSIRDGKSDRICKSISLKFALQLLQLRVFKYNVEGRYDLVRFINTVQKAGLYAHLRIGPYVCAEWNFGGFPVLSKYVPGISCRIDNEPFKGAMQKFTQKIVKLMKSENLFECLGGPIILSQIENEYQPARETPRKAGEAYVQWAAQMAVGINTRFLWFVEFGGTIPLRPVHDLAFVIACFIQKDVSFVNYYMFHGGTNFRLTAGGPFITISYDYDAPIDEDGELNHRRPYSLHTCNLSFLEILS</sequence>
<reference evidence="10" key="2">
    <citation type="journal article" date="2017" name="J. Anim. Genet.">
        <title>Multiple reference genome sequences of hot pepper reveal the massive evolution of plant disease resistance genes by retroduplication.</title>
        <authorList>
            <person name="Kim S."/>
            <person name="Park J."/>
            <person name="Yeom S.-I."/>
            <person name="Kim Y.-M."/>
            <person name="Seo E."/>
            <person name="Kim K.-T."/>
            <person name="Kim M.-S."/>
            <person name="Lee J.M."/>
            <person name="Cheong K."/>
            <person name="Shin H.-S."/>
            <person name="Kim S.-B."/>
            <person name="Han K."/>
            <person name="Lee J."/>
            <person name="Park M."/>
            <person name="Lee H.-A."/>
            <person name="Lee H.-Y."/>
            <person name="Lee Y."/>
            <person name="Oh S."/>
            <person name="Lee J.H."/>
            <person name="Choi E."/>
            <person name="Choi E."/>
            <person name="Lee S.E."/>
            <person name="Jeon J."/>
            <person name="Kim H."/>
            <person name="Choi G."/>
            <person name="Song H."/>
            <person name="Lee J."/>
            <person name="Lee S.-C."/>
            <person name="Kwon J.-K."/>
            <person name="Lee H.-Y."/>
            <person name="Koo N."/>
            <person name="Hong Y."/>
            <person name="Kim R.W."/>
            <person name="Kang W.-H."/>
            <person name="Huh J.H."/>
            <person name="Kang B.-C."/>
            <person name="Yang T.-J."/>
            <person name="Lee Y.-H."/>
            <person name="Bennetzen J.L."/>
            <person name="Choi D."/>
        </authorList>
    </citation>
    <scope>NUCLEOTIDE SEQUENCE [LARGE SCALE GENOMIC DNA]</scope>
    <source>
        <strain evidence="10">cv. PBC81</strain>
    </source>
</reference>
<keyword evidence="10" id="KW-1185">Reference proteome</keyword>
<evidence type="ECO:0000256" key="1">
    <source>
        <dbReference type="ARBA" id="ARBA00001412"/>
    </source>
</evidence>
<feature type="domain" description="Glycoside hydrolase 35 catalytic" evidence="8">
    <location>
        <begin position="320"/>
        <end position="418"/>
    </location>
</feature>
<name>A0A2G2WI04_CAPBA</name>
<comment type="catalytic activity">
    <reaction evidence="1 6">
        <text>Hydrolysis of terminal non-reducing beta-D-galactose residues in beta-D-galactosides.</text>
        <dbReference type="EC" id="3.2.1.23"/>
    </reaction>
</comment>
<evidence type="ECO:0000256" key="5">
    <source>
        <dbReference type="ARBA" id="ARBA00023295"/>
    </source>
</evidence>
<accession>A0A2G2WI04</accession>
<dbReference type="SUPFAM" id="SSF51445">
    <property type="entry name" value="(Trans)glycosidases"/>
    <property type="match status" value="2"/>
</dbReference>
<dbReference type="GO" id="GO:0005975">
    <property type="term" value="P:carbohydrate metabolic process"/>
    <property type="evidence" value="ECO:0007669"/>
    <property type="project" value="InterPro"/>
</dbReference>
<keyword evidence="4 6" id="KW-0378">Hydrolase</keyword>
<evidence type="ECO:0000256" key="6">
    <source>
        <dbReference type="RuleBase" id="RU000675"/>
    </source>
</evidence>
<feature type="domain" description="Glycoside hydrolase 35 catalytic" evidence="8">
    <location>
        <begin position="711"/>
        <end position="834"/>
    </location>
</feature>
<evidence type="ECO:0000256" key="4">
    <source>
        <dbReference type="ARBA" id="ARBA00022801"/>
    </source>
</evidence>